<dbReference type="AlphaFoldDB" id="A0A5N5FTS7"/>
<protein>
    <submittedName>
        <fullName evidence="2">Uncharacterized protein</fullName>
    </submittedName>
</protein>
<dbReference type="EMBL" id="SMOL01000559">
    <property type="protein sequence ID" value="KAB2606538.1"/>
    <property type="molecule type" value="Genomic_DNA"/>
</dbReference>
<dbReference type="PANTHER" id="PTHR33499">
    <property type="entry name" value="OS12G0282400 PROTEIN-RELATED"/>
    <property type="match status" value="1"/>
</dbReference>
<sequence length="368" mass="41393">MKPTTLSVAFKKNVVGLVSNVIFLCVTNAPPALLASTAPAVSAPLISEPTPFAEATPTASQVPVSSTSSVSVEQLNNCPFQWESWAEIPEETKRMVRHELSVIYDLEDISLEVMNYLEETLANRYKNWKSTFHTFFKRWDDPEIARLHVPSELKDRPDDWEWLCKHFTDPKFVKKSVAGQKARESKTLLHHSGSKPFSYRLQTRRQEGSKFPAIDMFKDVYVRPGQEITEQFHVKATSQLPPETPIEDVTIPEDVGFQIMTDVLDQNLGRRRGKVVQCMGKAQIRETGASFSRSNAEVDALKEEVTTLKAQGEQMKEQLRAQGEEMRSYAGAWRDLVQAIQMSGLQISLPALYLGPPSTSEPPRPADT</sequence>
<reference evidence="3" key="2">
    <citation type="submission" date="2019-10" db="EMBL/GenBank/DDBJ databases">
        <title>A de novo genome assembly of a pear dwarfing rootstock.</title>
        <authorList>
            <person name="Wang F."/>
            <person name="Wang J."/>
            <person name="Li S."/>
            <person name="Zhang Y."/>
            <person name="Fang M."/>
            <person name="Ma L."/>
            <person name="Zhao Y."/>
            <person name="Jiang S."/>
        </authorList>
    </citation>
    <scope>NUCLEOTIDE SEQUENCE [LARGE SCALE GENOMIC DNA]</scope>
</reference>
<keyword evidence="1" id="KW-0175">Coiled coil</keyword>
<evidence type="ECO:0000313" key="3">
    <source>
        <dbReference type="Proteomes" id="UP000327157"/>
    </source>
</evidence>
<gene>
    <name evidence="2" type="ORF">D8674_006255</name>
</gene>
<proteinExistence type="predicted"/>
<dbReference type="OrthoDB" id="1708998at2759"/>
<keyword evidence="3" id="KW-1185">Reference proteome</keyword>
<dbReference type="Proteomes" id="UP000327157">
    <property type="component" value="Chromosome 11"/>
</dbReference>
<organism evidence="2 3">
    <name type="scientific">Pyrus ussuriensis x Pyrus communis</name>
    <dbReference type="NCBI Taxonomy" id="2448454"/>
    <lineage>
        <taxon>Eukaryota</taxon>
        <taxon>Viridiplantae</taxon>
        <taxon>Streptophyta</taxon>
        <taxon>Embryophyta</taxon>
        <taxon>Tracheophyta</taxon>
        <taxon>Spermatophyta</taxon>
        <taxon>Magnoliopsida</taxon>
        <taxon>eudicotyledons</taxon>
        <taxon>Gunneridae</taxon>
        <taxon>Pentapetalae</taxon>
        <taxon>rosids</taxon>
        <taxon>fabids</taxon>
        <taxon>Rosales</taxon>
        <taxon>Rosaceae</taxon>
        <taxon>Amygdaloideae</taxon>
        <taxon>Maleae</taxon>
        <taxon>Pyrus</taxon>
    </lineage>
</organism>
<evidence type="ECO:0000313" key="2">
    <source>
        <dbReference type="EMBL" id="KAB2606538.1"/>
    </source>
</evidence>
<reference evidence="2 3" key="1">
    <citation type="submission" date="2019-09" db="EMBL/GenBank/DDBJ databases">
        <authorList>
            <person name="Ou C."/>
        </authorList>
    </citation>
    <scope>NUCLEOTIDE SEQUENCE [LARGE SCALE GENOMIC DNA]</scope>
    <source>
        <strain evidence="2">S2</strain>
        <tissue evidence="2">Leaf</tissue>
    </source>
</reference>
<comment type="caution">
    <text evidence="2">The sequence shown here is derived from an EMBL/GenBank/DDBJ whole genome shotgun (WGS) entry which is preliminary data.</text>
</comment>
<dbReference type="PANTHER" id="PTHR33499:SF11">
    <property type="entry name" value="NO APICAL MERISTEM-ASSOCIATED C-TERMINAL DOMAIN-CONTAINING PROTEIN"/>
    <property type="match status" value="1"/>
</dbReference>
<evidence type="ECO:0000256" key="1">
    <source>
        <dbReference type="SAM" id="Coils"/>
    </source>
</evidence>
<feature type="coiled-coil region" evidence="1">
    <location>
        <begin position="291"/>
        <end position="318"/>
    </location>
</feature>
<name>A0A5N5FTS7_9ROSA</name>
<reference evidence="2 3" key="3">
    <citation type="submission" date="2019-11" db="EMBL/GenBank/DDBJ databases">
        <title>A de novo genome assembly of a pear dwarfing rootstock.</title>
        <authorList>
            <person name="Wang F."/>
            <person name="Wang J."/>
            <person name="Li S."/>
            <person name="Zhang Y."/>
            <person name="Fang M."/>
            <person name="Ma L."/>
            <person name="Zhao Y."/>
            <person name="Jiang S."/>
        </authorList>
    </citation>
    <scope>NUCLEOTIDE SEQUENCE [LARGE SCALE GENOMIC DNA]</scope>
    <source>
        <strain evidence="2">S2</strain>
        <tissue evidence="2">Leaf</tissue>
    </source>
</reference>
<accession>A0A5N5FTS7</accession>